<evidence type="ECO:0000313" key="3">
    <source>
        <dbReference type="Proteomes" id="UP001299283"/>
    </source>
</evidence>
<evidence type="ECO:0000313" key="2">
    <source>
        <dbReference type="EMBL" id="MEB3068848.1"/>
    </source>
</evidence>
<dbReference type="Gene3D" id="3.30.460.10">
    <property type="entry name" value="Beta Polymerase, domain 2"/>
    <property type="match status" value="1"/>
</dbReference>
<dbReference type="EMBL" id="JAYJJQ010000004">
    <property type="protein sequence ID" value="MEB3068848.1"/>
    <property type="molecule type" value="Genomic_DNA"/>
</dbReference>
<sequence>MELHRPFATVTPTLDGDVLAVLATHDSAFTTGQIHRILDRFSEEGVRKVLARLVAQGVVTANRVANAFSYQLNRDHLAAEPIMALAGLSNTFLSKLEGELDQWDHPPKFAAVFGSALHGTMTVHSDIDLFLVQDRGSPDAAWTHHVDELAARITGWTGNDARIISYTIGELRRAAAEPMVGEICVSGLTLAGSRAWFLNQVRPMAKKRD</sequence>
<name>A0ABU5YYR5_9MYCO</name>
<gene>
    <name evidence="2" type="ORF">K5L39_06600</name>
</gene>
<dbReference type="InterPro" id="IPR043519">
    <property type="entry name" value="NT_sf"/>
</dbReference>
<organism evidence="2 3">
    <name type="scientific">[Mycobacterium] vasticus</name>
    <dbReference type="NCBI Taxonomy" id="2875777"/>
    <lineage>
        <taxon>Bacteria</taxon>
        <taxon>Bacillati</taxon>
        <taxon>Actinomycetota</taxon>
        <taxon>Actinomycetes</taxon>
        <taxon>Mycobacteriales</taxon>
        <taxon>Mycobacteriaceae</taxon>
        <taxon>Mycolicibacter</taxon>
    </lineage>
</organism>
<accession>A0ABU5YYR5</accession>
<dbReference type="SUPFAM" id="SSF81301">
    <property type="entry name" value="Nucleotidyltransferase"/>
    <property type="match status" value="1"/>
</dbReference>
<dbReference type="InterPro" id="IPR002934">
    <property type="entry name" value="Polymerase_NTP_transf_dom"/>
</dbReference>
<evidence type="ECO:0000259" key="1">
    <source>
        <dbReference type="Pfam" id="PF01909"/>
    </source>
</evidence>
<dbReference type="RefSeq" id="WP_225398996.1">
    <property type="nucleotide sequence ID" value="NZ_JAYJJQ010000004.1"/>
</dbReference>
<dbReference type="CDD" id="cd05403">
    <property type="entry name" value="NT_KNTase_like"/>
    <property type="match status" value="1"/>
</dbReference>
<dbReference type="Pfam" id="PF01909">
    <property type="entry name" value="NTP_transf_2"/>
    <property type="match status" value="1"/>
</dbReference>
<protein>
    <submittedName>
        <fullName evidence="2">Nucleotidyltransferase domain-containing protein</fullName>
    </submittedName>
</protein>
<feature type="domain" description="Polymerase nucleotidyl transferase" evidence="1">
    <location>
        <begin position="95"/>
        <end position="138"/>
    </location>
</feature>
<proteinExistence type="predicted"/>
<comment type="caution">
    <text evidence="2">The sequence shown here is derived from an EMBL/GenBank/DDBJ whole genome shotgun (WGS) entry which is preliminary data.</text>
</comment>
<reference evidence="2 3" key="1">
    <citation type="submission" date="2023-12" db="EMBL/GenBank/DDBJ databases">
        <title>Description of new species of Mycobacterium terrae complex isolated from sewage at the Sao Paulo Zoological Park Foundation in Brazil.</title>
        <authorList>
            <person name="Romagnoli C.L."/>
            <person name="Conceicao E.C."/>
            <person name="Machado E."/>
            <person name="Barreto L.B.P.F."/>
            <person name="Sharma A."/>
            <person name="Silva N.M."/>
            <person name="Marques L.E."/>
            <person name="Juliana M.A."/>
            <person name="Lourenco M.C.S."/>
            <person name="Digiampietri L.A."/>
            <person name="Suffys P.N."/>
            <person name="Viana-Niero C."/>
        </authorList>
    </citation>
    <scope>NUCLEOTIDE SEQUENCE [LARGE SCALE GENOMIC DNA]</scope>
    <source>
        <strain evidence="2 3">MYC017</strain>
    </source>
</reference>
<keyword evidence="3" id="KW-1185">Reference proteome</keyword>
<dbReference type="Proteomes" id="UP001299283">
    <property type="component" value="Unassembled WGS sequence"/>
</dbReference>